<keyword evidence="11 12" id="KW-0804">Transcription</keyword>
<evidence type="ECO:0000256" key="11">
    <source>
        <dbReference type="ARBA" id="ARBA00023163"/>
    </source>
</evidence>
<dbReference type="InterPro" id="IPR000427">
    <property type="entry name" value="Papillomavirus_E2_C"/>
</dbReference>
<keyword evidence="10 12" id="KW-0010">Activator</keyword>
<dbReference type="SUPFAM" id="SSF54957">
    <property type="entry name" value="Viral DNA-binding domain"/>
    <property type="match status" value="1"/>
</dbReference>
<dbReference type="Pfam" id="PF00508">
    <property type="entry name" value="PPV_E2_N"/>
    <property type="match status" value="1"/>
</dbReference>
<dbReference type="InterPro" id="IPR042504">
    <property type="entry name" value="Regulatory_protein_E2_N_2"/>
</dbReference>
<dbReference type="EMBL" id="PP711990">
    <property type="protein sequence ID" value="XBH24115.1"/>
    <property type="molecule type" value="Genomic_DNA"/>
</dbReference>
<dbReference type="HAMAP" id="MF_04001">
    <property type="entry name" value="PPV_E2"/>
    <property type="match status" value="1"/>
</dbReference>
<dbReference type="GO" id="GO:0006260">
    <property type="term" value="P:DNA replication"/>
    <property type="evidence" value="ECO:0007669"/>
    <property type="project" value="UniProtKB-KW"/>
</dbReference>
<comment type="similarity">
    <text evidence="2">Belongs to the papillomaviridae E8^E2C protein family.</text>
</comment>
<feature type="domain" description="Papillomavirus E2 C-terminal" evidence="15">
    <location>
        <begin position="309"/>
        <end position="388"/>
    </location>
</feature>
<feature type="region of interest" description="Disordered" evidence="13">
    <location>
        <begin position="198"/>
        <end position="296"/>
    </location>
</feature>
<dbReference type="Gene3D" id="1.10.287.30">
    <property type="entry name" value="E2 (early) protein, N terminal domain, subdomain 1"/>
    <property type="match status" value="1"/>
</dbReference>
<comment type="function">
    <text evidence="12">Plays a role in the initiation of viral DNA replication. A dimer of E2 interacts with a dimer of E1 in order to improve specificity of E1 DNA binding activity. Once the complex recognizes and binds DNA at specific sites, the E2 dimer is removed from DNA. E2 also regulates viral transcription through binding to the E2RE response element (5'-ACCNNNNNNGGT-3') present in multiple copies in the regulatory regions of the viral genome. Activates or represses transcription depending on E2RE's position with regards to proximal promoter elements including the TATA-box. Repression occurs by sterically hindering the assembly of the transcription initiation complex.</text>
</comment>
<reference evidence="16" key="2">
    <citation type="submission" date="2024-02" db="EMBL/GenBank/DDBJ databases">
        <authorList>
            <person name="Hu B."/>
        </authorList>
    </citation>
    <scope>NUCLEOTIDE SEQUENCE</scope>
    <source>
        <strain evidence="16">2A/Uganda/UGR52/2019</strain>
    </source>
</reference>
<dbReference type="GO" id="GO:0039693">
    <property type="term" value="P:viral DNA genome replication"/>
    <property type="evidence" value="ECO:0007669"/>
    <property type="project" value="UniProtKB-UniRule"/>
</dbReference>
<dbReference type="InterPro" id="IPR036050">
    <property type="entry name" value="Regulatory_protein_E2_N"/>
</dbReference>
<evidence type="ECO:0000259" key="15">
    <source>
        <dbReference type="Pfam" id="PF00511"/>
    </source>
</evidence>
<dbReference type="GO" id="GO:0006275">
    <property type="term" value="P:regulation of DNA replication"/>
    <property type="evidence" value="ECO:0007669"/>
    <property type="project" value="UniProtKB-UniRule"/>
</dbReference>
<evidence type="ECO:0000256" key="6">
    <source>
        <dbReference type="ARBA" id="ARBA00022562"/>
    </source>
</evidence>
<evidence type="ECO:0000256" key="10">
    <source>
        <dbReference type="ARBA" id="ARBA00023159"/>
    </source>
</evidence>
<evidence type="ECO:0000256" key="5">
    <source>
        <dbReference type="ARBA" id="ARBA00022553"/>
    </source>
</evidence>
<feature type="compositionally biased region" description="Low complexity" evidence="13">
    <location>
        <begin position="274"/>
        <end position="286"/>
    </location>
</feature>
<dbReference type="GO" id="GO:0042025">
    <property type="term" value="C:host cell nucleus"/>
    <property type="evidence" value="ECO:0007669"/>
    <property type="project" value="UniProtKB-SubCell"/>
</dbReference>
<feature type="region of interest" description="DNA-binding domain" evidence="12">
    <location>
        <begin position="305"/>
        <end position="392"/>
    </location>
</feature>
<feature type="compositionally biased region" description="Basic and acidic residues" evidence="13">
    <location>
        <begin position="209"/>
        <end position="219"/>
    </location>
</feature>
<dbReference type="GO" id="GO:0003700">
    <property type="term" value="F:DNA-binding transcription factor activity"/>
    <property type="evidence" value="ECO:0007669"/>
    <property type="project" value="UniProtKB-UniRule"/>
</dbReference>
<evidence type="ECO:0000256" key="9">
    <source>
        <dbReference type="ARBA" id="ARBA00023125"/>
    </source>
</evidence>
<comment type="caution">
    <text evidence="12">Lacks conserved residue(s) required for the propagation of feature annotation.</text>
</comment>
<keyword evidence="9 12" id="KW-0238">DNA-binding</keyword>
<dbReference type="InterPro" id="IPR033668">
    <property type="entry name" value="Reg_prot_E2"/>
</dbReference>
<evidence type="ECO:0000256" key="13">
    <source>
        <dbReference type="SAM" id="MobiDB-lite"/>
    </source>
</evidence>
<dbReference type="InterPro" id="IPR042503">
    <property type="entry name" value="Regulatory_protein_E2_N_1"/>
</dbReference>
<feature type="compositionally biased region" description="Low complexity" evidence="13">
    <location>
        <begin position="237"/>
        <end position="247"/>
    </location>
</feature>
<evidence type="ECO:0000256" key="7">
    <source>
        <dbReference type="ARBA" id="ARBA00022705"/>
    </source>
</evidence>
<reference evidence="16" key="1">
    <citation type="journal article" date="2024" name="Microbiome">
        <title>Substantial viral diversity in bats and rodents from East Africa: insights into evolution, recombination, and cocirculation.</title>
        <authorList>
            <person name="Wang D."/>
            <person name="Yang X."/>
            <person name="Ren Z."/>
            <person name="Hu B."/>
            <person name="Zhao H."/>
            <person name="Yang K."/>
            <person name="Shi P."/>
            <person name="Zhang Z."/>
            <person name="Feng Q."/>
            <person name="Nawenja C.V."/>
            <person name="Obanda V."/>
            <person name="Robert K."/>
            <person name="Nalikka B."/>
            <person name="Waruhiu C.N."/>
            <person name="Ochola G.O."/>
            <person name="Onyuok S.O."/>
            <person name="Ochieng H."/>
            <person name="Li B."/>
            <person name="Zhu Y."/>
            <person name="Si H."/>
            <person name="Yin J."/>
            <person name="Kristiansen K."/>
            <person name="Jin X."/>
            <person name="Xu X."/>
            <person name="Xiao M."/>
            <person name="Agwanda B."/>
            <person name="Ommeh S."/>
            <person name="Li J."/>
            <person name="Shi Z.L."/>
        </authorList>
    </citation>
    <scope>NUCLEOTIDE SEQUENCE</scope>
    <source>
        <strain evidence="16">2A/Uganda/UGR52/2019</strain>
    </source>
</reference>
<accession>A0AAU7E3D6</accession>
<comment type="subcellular location">
    <subcellularLocation>
        <location evidence="1 12">Host nucleus</location>
    </subcellularLocation>
</comment>
<organism evidence="16">
    <name type="scientific">Rousettus bat papillomavirus</name>
    <dbReference type="NCBI Taxonomy" id="3141903"/>
    <lineage>
        <taxon>Viruses</taxon>
        <taxon>Monodnaviria</taxon>
        <taxon>Shotokuvirae</taxon>
        <taxon>Cossaviricota</taxon>
        <taxon>Papovaviricetes</taxon>
        <taxon>Zurhausenvirales</taxon>
        <taxon>Papillomaviridae</taxon>
    </lineage>
</organism>
<comment type="PTM">
    <text evidence="12">Phosphorylated.</text>
</comment>
<evidence type="ECO:0000256" key="12">
    <source>
        <dbReference type="HAMAP-Rule" id="MF_04001"/>
    </source>
</evidence>
<gene>
    <name evidence="12" type="primary">E2</name>
</gene>
<evidence type="ECO:0000259" key="14">
    <source>
        <dbReference type="Pfam" id="PF00508"/>
    </source>
</evidence>
<keyword evidence="3 12" id="KW-0678">Repressor</keyword>
<proteinExistence type="inferred from homology"/>
<dbReference type="GO" id="GO:0000166">
    <property type="term" value="F:nucleotide binding"/>
    <property type="evidence" value="ECO:0007669"/>
    <property type="project" value="UniProtKB-UniRule"/>
</dbReference>
<keyword evidence="7 12" id="KW-0235">DNA replication</keyword>
<comment type="subunit">
    <text evidence="12">Binds DNA as homodimer. Interacts with protein E1; this interaction greatly increases E1 DNA-binding activity. Interacts with protein L1; this interaction enhances E2-dependent replication and transcription activation. Interacts with protein L2; this interaction inhibits E2 transcriptional activity but not DNA replication function E2. Interacts with protein E7; this interaction inhibits E7 oncogenic activity. Interacts with host TAF1; this interaction modulates E2-dependent transcriptional regulation. Interacts with host BRD4; this interaction mediates E2 transcriptional activation function. Additionally, the interaction with host BRD4 on mitotic chromosomes mediates tethering of the viral genome. Interacts with host TOPBP1; this interaction is required for optimal viral DNA replication.</text>
</comment>
<dbReference type="InterPro" id="IPR001866">
    <property type="entry name" value="PPV_E2_N"/>
</dbReference>
<dbReference type="GO" id="GO:0003677">
    <property type="term" value="F:DNA binding"/>
    <property type="evidence" value="ECO:0007669"/>
    <property type="project" value="UniProtKB-UniRule"/>
</dbReference>
<dbReference type="Gene3D" id="3.30.70.330">
    <property type="match status" value="1"/>
</dbReference>
<evidence type="ECO:0000313" key="16">
    <source>
        <dbReference type="EMBL" id="XBH24115.1"/>
    </source>
</evidence>
<keyword evidence="5 12" id="KW-0597">Phosphoprotein</keyword>
<evidence type="ECO:0000256" key="3">
    <source>
        <dbReference type="ARBA" id="ARBA00022491"/>
    </source>
</evidence>
<comment type="similarity">
    <text evidence="12">Belongs to the papillomaviridae E2 protein family.</text>
</comment>
<keyword evidence="8 12" id="KW-0805">Transcription regulation</keyword>
<evidence type="ECO:0000256" key="2">
    <source>
        <dbReference type="ARBA" id="ARBA00007794"/>
    </source>
</evidence>
<sequence>MESLRDRLDVLQEAILGHVERQSNKIKDHVLYWALVRKECSLMYYARGKGIKNLGYYPLPVLSVSQERARQAQKVHLATQTLAKSRYRDEVWTLADLSLENFQCAPQDCFKKGGKQVEVVYDGDENNAFYYTLWDSIYVQAEDTTWYKRRGEVDKLGLFFMWAGEKRYYVKFEVDASTFSASSAYVVKTPDGELMSFVPVSSSTPDTGGHSERDFEEVPRKRRKTAAHLRSGDRGPRGPIAGASAGRGPRGGESEPDSAAPAPSQTQGEGAAEGSSGRLPSSLRPSAGQAAGRSGDTDRAYQAAPIIDPCIIIVGPANPLKCLRYRLQHQHFTHYKRITTTFQWLEAGHTERQDHAQIILRFVDRTQREEFLKRGALSDNVRYFLGDMPFLS</sequence>
<evidence type="ECO:0000256" key="8">
    <source>
        <dbReference type="ARBA" id="ARBA00023015"/>
    </source>
</evidence>
<dbReference type="Gene3D" id="2.170.200.10">
    <property type="entry name" value="Papillomavirus E2 early protein domain"/>
    <property type="match status" value="1"/>
</dbReference>
<dbReference type="GO" id="GO:0006351">
    <property type="term" value="P:DNA-templated transcription"/>
    <property type="evidence" value="ECO:0007669"/>
    <property type="project" value="UniProtKB-UniRule"/>
</dbReference>
<keyword evidence="6 12" id="KW-1048">Host nucleus</keyword>
<evidence type="ECO:0000256" key="4">
    <source>
        <dbReference type="ARBA" id="ARBA00022518"/>
    </source>
</evidence>
<feature type="domain" description="Papillomavirus E2 N-terminal" evidence="14">
    <location>
        <begin position="1"/>
        <end position="191"/>
    </location>
</feature>
<name>A0AAU7E3D6_9PAPI</name>
<dbReference type="InterPro" id="IPR035975">
    <property type="entry name" value="E2/EBNA1_C_sf"/>
</dbReference>
<dbReference type="InterPro" id="IPR012677">
    <property type="entry name" value="Nucleotide-bd_a/b_plait_sf"/>
</dbReference>
<dbReference type="SUPFAM" id="SSF51332">
    <property type="entry name" value="E2 regulatory, transactivation domain"/>
    <property type="match status" value="1"/>
</dbReference>
<protein>
    <recommendedName>
        <fullName evidence="12">Regulatory protein E2</fullName>
    </recommendedName>
</protein>
<evidence type="ECO:0000256" key="1">
    <source>
        <dbReference type="ARBA" id="ARBA00004147"/>
    </source>
</evidence>
<keyword evidence="4 12" id="KW-0244">Early protein</keyword>
<dbReference type="Pfam" id="PF00511">
    <property type="entry name" value="PPV_E2_C"/>
    <property type="match status" value="1"/>
</dbReference>